<evidence type="ECO:0000313" key="9">
    <source>
        <dbReference type="Proteomes" id="UP001610861"/>
    </source>
</evidence>
<feature type="transmembrane region" description="Helical" evidence="6">
    <location>
        <begin position="89"/>
        <end position="108"/>
    </location>
</feature>
<feature type="transmembrane region" description="Helical" evidence="6">
    <location>
        <begin position="238"/>
        <end position="256"/>
    </location>
</feature>
<protein>
    <submittedName>
        <fullName evidence="8">MFS transporter</fullName>
    </submittedName>
</protein>
<dbReference type="PANTHER" id="PTHR42718">
    <property type="entry name" value="MAJOR FACILITATOR SUPERFAMILY MULTIDRUG TRANSPORTER MFSC"/>
    <property type="match status" value="1"/>
</dbReference>
<keyword evidence="3 6" id="KW-0812">Transmembrane</keyword>
<dbReference type="Proteomes" id="UP001610861">
    <property type="component" value="Unassembled WGS sequence"/>
</dbReference>
<keyword evidence="4 6" id="KW-1133">Transmembrane helix</keyword>
<evidence type="ECO:0000256" key="3">
    <source>
        <dbReference type="ARBA" id="ARBA00022692"/>
    </source>
</evidence>
<feature type="transmembrane region" description="Helical" evidence="6">
    <location>
        <begin position="146"/>
        <end position="168"/>
    </location>
</feature>
<reference evidence="8 9" key="1">
    <citation type="submission" date="2024-09" db="EMBL/GenBank/DDBJ databases">
        <authorList>
            <person name="Pan X."/>
        </authorList>
    </citation>
    <scope>NUCLEOTIDE SEQUENCE [LARGE SCALE GENOMIC DNA]</scope>
    <source>
        <strain evidence="8 9">B2969</strain>
    </source>
</reference>
<sequence>MSSEPGTFTAAVRSAAPRPFAYILTVLILAAVTSSFESTMMYTALPSLEEGFGVDISAASWVLTGFLLVGAGSAAIAGRLGDVFGRKRVLIVLLLASVFGSILSLAIPTIGGVILGRSIQGLAGGIIPLAFGIIREHVSKKNLSIAIAVTAGAAMLAGAGGNLVSGYIVQFAGWHWIFVVSGVLTIVTTILAIWLPGSIRMGERDRIDWLGGILFAPAIGLVLFGINVSTGLGWASPVVWGMIGIGGLLLAFWAIWEVKQKAPMVNVRYFAERNLGLTYLITALTGFGLGGAGYLGQLIMQYPTAAPVGFGIPAGTAGLTSFCIGLFGFLLSPLAGRIARGGRAKVSFIISAVAGIIAAILTALSATVWDSFPAFILSQVVLTVSTAFLLASIPLLVVEGAAAKNTSEATGISTVIQTASSGIGTSVSAAILGAFAIQLTEHFAPSSETGYIVIFAVTAVLTGIALVASLFLKRNPNSAEDEAGDASADDLEVPILTH</sequence>
<dbReference type="EMBL" id="JBIQWL010000001">
    <property type="protein sequence ID" value="MFH8249027.1"/>
    <property type="molecule type" value="Genomic_DNA"/>
</dbReference>
<gene>
    <name evidence="8" type="ORF">ACH3VR_01505</name>
</gene>
<dbReference type="InterPro" id="IPR011701">
    <property type="entry name" value="MFS"/>
</dbReference>
<feature type="transmembrane region" description="Helical" evidence="6">
    <location>
        <begin position="277"/>
        <end position="300"/>
    </location>
</feature>
<dbReference type="Gene3D" id="1.20.1720.10">
    <property type="entry name" value="Multidrug resistance protein D"/>
    <property type="match status" value="1"/>
</dbReference>
<feature type="transmembrane region" description="Helical" evidence="6">
    <location>
        <begin position="451"/>
        <end position="472"/>
    </location>
</feature>
<organism evidence="8 9">
    <name type="scientific">Microbacterium alkaliflavum</name>
    <dbReference type="NCBI Taxonomy" id="3248839"/>
    <lineage>
        <taxon>Bacteria</taxon>
        <taxon>Bacillati</taxon>
        <taxon>Actinomycetota</taxon>
        <taxon>Actinomycetes</taxon>
        <taxon>Micrococcales</taxon>
        <taxon>Microbacteriaceae</taxon>
        <taxon>Microbacterium</taxon>
    </lineage>
</organism>
<dbReference type="SUPFAM" id="SSF103473">
    <property type="entry name" value="MFS general substrate transporter"/>
    <property type="match status" value="1"/>
</dbReference>
<dbReference type="Gene3D" id="1.20.1250.20">
    <property type="entry name" value="MFS general substrate transporter like domains"/>
    <property type="match status" value="1"/>
</dbReference>
<evidence type="ECO:0000256" key="2">
    <source>
        <dbReference type="ARBA" id="ARBA00022448"/>
    </source>
</evidence>
<feature type="transmembrane region" description="Helical" evidence="6">
    <location>
        <begin position="375"/>
        <end position="398"/>
    </location>
</feature>
<comment type="subcellular location">
    <subcellularLocation>
        <location evidence="1">Cell membrane</location>
        <topology evidence="1">Multi-pass membrane protein</topology>
    </subcellularLocation>
</comment>
<feature type="transmembrane region" description="Helical" evidence="6">
    <location>
        <begin position="207"/>
        <end position="226"/>
    </location>
</feature>
<name>A0ABW7Q2G8_9MICO</name>
<dbReference type="InterPro" id="IPR036259">
    <property type="entry name" value="MFS_trans_sf"/>
</dbReference>
<feature type="transmembrane region" description="Helical" evidence="6">
    <location>
        <begin position="114"/>
        <end position="134"/>
    </location>
</feature>
<keyword evidence="2" id="KW-0813">Transport</keyword>
<evidence type="ECO:0000313" key="8">
    <source>
        <dbReference type="EMBL" id="MFH8249027.1"/>
    </source>
</evidence>
<dbReference type="Pfam" id="PF07690">
    <property type="entry name" value="MFS_1"/>
    <property type="match status" value="1"/>
</dbReference>
<evidence type="ECO:0000256" key="6">
    <source>
        <dbReference type="SAM" id="Phobius"/>
    </source>
</evidence>
<keyword evidence="5 6" id="KW-0472">Membrane</keyword>
<dbReference type="PANTHER" id="PTHR42718:SF9">
    <property type="entry name" value="MAJOR FACILITATOR SUPERFAMILY MULTIDRUG TRANSPORTER MFSC"/>
    <property type="match status" value="1"/>
</dbReference>
<evidence type="ECO:0000259" key="7">
    <source>
        <dbReference type="PROSITE" id="PS50850"/>
    </source>
</evidence>
<feature type="transmembrane region" description="Helical" evidence="6">
    <location>
        <begin position="346"/>
        <end position="369"/>
    </location>
</feature>
<dbReference type="PROSITE" id="PS50850">
    <property type="entry name" value="MFS"/>
    <property type="match status" value="1"/>
</dbReference>
<dbReference type="RefSeq" id="WP_396638979.1">
    <property type="nucleotide sequence ID" value="NZ_JBIQWL010000001.1"/>
</dbReference>
<evidence type="ECO:0000256" key="4">
    <source>
        <dbReference type="ARBA" id="ARBA00022989"/>
    </source>
</evidence>
<accession>A0ABW7Q2G8</accession>
<feature type="transmembrane region" description="Helical" evidence="6">
    <location>
        <begin position="419"/>
        <end position="439"/>
    </location>
</feature>
<dbReference type="InterPro" id="IPR020846">
    <property type="entry name" value="MFS_dom"/>
</dbReference>
<feature type="transmembrane region" description="Helical" evidence="6">
    <location>
        <begin position="56"/>
        <end position="77"/>
    </location>
</feature>
<feature type="transmembrane region" description="Helical" evidence="6">
    <location>
        <begin position="174"/>
        <end position="195"/>
    </location>
</feature>
<keyword evidence="9" id="KW-1185">Reference proteome</keyword>
<evidence type="ECO:0000256" key="1">
    <source>
        <dbReference type="ARBA" id="ARBA00004651"/>
    </source>
</evidence>
<evidence type="ECO:0000256" key="5">
    <source>
        <dbReference type="ARBA" id="ARBA00023136"/>
    </source>
</evidence>
<comment type="caution">
    <text evidence="8">The sequence shown here is derived from an EMBL/GenBank/DDBJ whole genome shotgun (WGS) entry which is preliminary data.</text>
</comment>
<feature type="transmembrane region" description="Helical" evidence="6">
    <location>
        <begin position="312"/>
        <end position="334"/>
    </location>
</feature>
<proteinExistence type="predicted"/>
<feature type="transmembrane region" description="Helical" evidence="6">
    <location>
        <begin position="20"/>
        <end position="36"/>
    </location>
</feature>
<feature type="domain" description="Major facilitator superfamily (MFS) profile" evidence="7">
    <location>
        <begin position="23"/>
        <end position="477"/>
    </location>
</feature>